<name>A0ACB8RDI0_9AGAM</name>
<dbReference type="Proteomes" id="UP000814033">
    <property type="component" value="Unassembled WGS sequence"/>
</dbReference>
<protein>
    <submittedName>
        <fullName evidence="1">Uncharacterized protein</fullName>
    </submittedName>
</protein>
<dbReference type="EMBL" id="MU276076">
    <property type="protein sequence ID" value="KAI0042251.1"/>
    <property type="molecule type" value="Genomic_DNA"/>
</dbReference>
<gene>
    <name evidence="1" type="ORF">FA95DRAFT_1564499</name>
</gene>
<proteinExistence type="predicted"/>
<keyword evidence="2" id="KW-1185">Reference proteome</keyword>
<sequence>MEGSLGKLVRIQVFAWKVSVRPAPLVADSSAPGPCPCKSPLLPRGSLSHPVPAPPTHYAHRTLLAGAAAQPALWQSSSAVRKNCCTLGVTRGSGRQTGSARLIALGWVVVEALVLASMLARVPQGGSQLLGHVAACCGRSILLLTPNLFLGGPLKKLPFNRRLESNAAIRL</sequence>
<organism evidence="1 2">
    <name type="scientific">Auriscalpium vulgare</name>
    <dbReference type="NCBI Taxonomy" id="40419"/>
    <lineage>
        <taxon>Eukaryota</taxon>
        <taxon>Fungi</taxon>
        <taxon>Dikarya</taxon>
        <taxon>Basidiomycota</taxon>
        <taxon>Agaricomycotina</taxon>
        <taxon>Agaricomycetes</taxon>
        <taxon>Russulales</taxon>
        <taxon>Auriscalpiaceae</taxon>
        <taxon>Auriscalpium</taxon>
    </lineage>
</organism>
<evidence type="ECO:0000313" key="2">
    <source>
        <dbReference type="Proteomes" id="UP000814033"/>
    </source>
</evidence>
<reference evidence="1" key="2">
    <citation type="journal article" date="2022" name="New Phytol.">
        <title>Evolutionary transition to the ectomycorrhizal habit in the genomes of a hyperdiverse lineage of mushroom-forming fungi.</title>
        <authorList>
            <person name="Looney B."/>
            <person name="Miyauchi S."/>
            <person name="Morin E."/>
            <person name="Drula E."/>
            <person name="Courty P.E."/>
            <person name="Kohler A."/>
            <person name="Kuo A."/>
            <person name="LaButti K."/>
            <person name="Pangilinan J."/>
            <person name="Lipzen A."/>
            <person name="Riley R."/>
            <person name="Andreopoulos W."/>
            <person name="He G."/>
            <person name="Johnson J."/>
            <person name="Nolan M."/>
            <person name="Tritt A."/>
            <person name="Barry K.W."/>
            <person name="Grigoriev I.V."/>
            <person name="Nagy L.G."/>
            <person name="Hibbett D."/>
            <person name="Henrissat B."/>
            <person name="Matheny P.B."/>
            <person name="Labbe J."/>
            <person name="Martin F.M."/>
        </authorList>
    </citation>
    <scope>NUCLEOTIDE SEQUENCE</scope>
    <source>
        <strain evidence="1">FP105234-sp</strain>
    </source>
</reference>
<accession>A0ACB8RDI0</accession>
<comment type="caution">
    <text evidence="1">The sequence shown here is derived from an EMBL/GenBank/DDBJ whole genome shotgun (WGS) entry which is preliminary data.</text>
</comment>
<reference evidence="1" key="1">
    <citation type="submission" date="2021-02" db="EMBL/GenBank/DDBJ databases">
        <authorList>
            <consortium name="DOE Joint Genome Institute"/>
            <person name="Ahrendt S."/>
            <person name="Looney B.P."/>
            <person name="Miyauchi S."/>
            <person name="Morin E."/>
            <person name="Drula E."/>
            <person name="Courty P.E."/>
            <person name="Chicoki N."/>
            <person name="Fauchery L."/>
            <person name="Kohler A."/>
            <person name="Kuo A."/>
            <person name="Labutti K."/>
            <person name="Pangilinan J."/>
            <person name="Lipzen A."/>
            <person name="Riley R."/>
            <person name="Andreopoulos W."/>
            <person name="He G."/>
            <person name="Johnson J."/>
            <person name="Barry K.W."/>
            <person name="Grigoriev I.V."/>
            <person name="Nagy L."/>
            <person name="Hibbett D."/>
            <person name="Henrissat B."/>
            <person name="Matheny P.B."/>
            <person name="Labbe J."/>
            <person name="Martin F."/>
        </authorList>
    </citation>
    <scope>NUCLEOTIDE SEQUENCE</scope>
    <source>
        <strain evidence="1">FP105234-sp</strain>
    </source>
</reference>
<evidence type="ECO:0000313" key="1">
    <source>
        <dbReference type="EMBL" id="KAI0042251.1"/>
    </source>
</evidence>